<dbReference type="InterPro" id="IPR010263">
    <property type="entry name" value="T6SS_TssK"/>
</dbReference>
<proteinExistence type="predicted"/>
<dbReference type="Proteomes" id="UP000595009">
    <property type="component" value="Chromosome"/>
</dbReference>
<evidence type="ECO:0000313" key="2">
    <source>
        <dbReference type="Proteomes" id="UP000595009"/>
    </source>
</evidence>
<dbReference type="EMBL" id="CP063120">
    <property type="protein sequence ID" value="QOR17027.1"/>
    <property type="molecule type" value="Genomic_DNA"/>
</dbReference>
<evidence type="ECO:0000313" key="1">
    <source>
        <dbReference type="EMBL" id="QOR17027.1"/>
    </source>
</evidence>
<dbReference type="RefSeq" id="WP_197543424.1">
    <property type="nucleotide sequence ID" value="NZ_CP063120.1"/>
</dbReference>
<reference evidence="1 2" key="1">
    <citation type="submission" date="2020-10" db="EMBL/GenBank/DDBJ databases">
        <title>Genomic diversity and antimicrobial resistance of Haemophilus colonising the airways of young children with cystic fibrosis.</title>
        <authorList>
            <person name="Watts S.C."/>
            <person name="Judd L.M."/>
            <person name="Carzino R."/>
            <person name="Ranganathan S."/>
            <person name="Holt K.E."/>
        </authorList>
    </citation>
    <scope>NUCLEOTIDE SEQUENCE [LARGE SCALE GENOMIC DNA]</scope>
    <source>
        <strain evidence="1 2">M1C137_2</strain>
    </source>
</reference>
<accession>A0A7M1NVP4</accession>
<organism evidence="1 2">
    <name type="scientific">Haemophilus parainfluenzae</name>
    <dbReference type="NCBI Taxonomy" id="729"/>
    <lineage>
        <taxon>Bacteria</taxon>
        <taxon>Pseudomonadati</taxon>
        <taxon>Pseudomonadota</taxon>
        <taxon>Gammaproteobacteria</taxon>
        <taxon>Pasteurellales</taxon>
        <taxon>Pasteurellaceae</taxon>
        <taxon>Haemophilus</taxon>
    </lineage>
</organism>
<dbReference type="PANTHER" id="PTHR35566:SF1">
    <property type="entry name" value="TYPE VI SECRETION SYSTEM BASEPLATE COMPONENT TSSK1"/>
    <property type="match status" value="1"/>
</dbReference>
<protein>
    <submittedName>
        <fullName evidence="1">Type VI secretion system baseplate subunit TssK</fullName>
    </submittedName>
</protein>
<gene>
    <name evidence="1" type="primary">tssK</name>
    <name evidence="1" type="ORF">INP94_09200</name>
</gene>
<sequence>MRNQNRVLWKEGLFIQPQHFQQQQRHIDYLIGNQLTKFNNTYNFGFQKLELNQEMLNLGKISLLSATGVFPDGTYFELPHQDLLPSALDVQNLDNLGAYDIYLALPNASMVFSEVKTDNQTEYDVAARYSENIQDIKDIHTFNGSNTDVFLAHLSPKLLQGHEDRSAYTCLHMARIKEKLPDGRLVLDEKFIPTCMDITASSELRGFVTELSSTLEQRAETLSSRLGSPSQQGIADVAEFLMLQLLNREYPFYKHLNIHPHIHPEYMYRLLIQLCGELMTFTDASRLAKDFLRYDHFDLTLCFQRLFKQLRIALSTVLTPKAVSIQLESHPYGVKSAVINDQDLLYKAEFILAVSARVPEEILRKQFIHQIKITTPDKIRQLVSVQLPGIELKPLVSAPRQLPYHAGYTYFHLDTGCDDWLDVQRSHSIAFHVAGDFPELDMQLWAIRG</sequence>
<dbReference type="Pfam" id="PF05936">
    <property type="entry name" value="T6SS_VasE"/>
    <property type="match status" value="1"/>
</dbReference>
<dbReference type="AlphaFoldDB" id="A0A7M1NVP4"/>
<dbReference type="NCBIfam" id="TIGR03353">
    <property type="entry name" value="VI_chp_4"/>
    <property type="match status" value="1"/>
</dbReference>
<dbReference type="PANTHER" id="PTHR35566">
    <property type="entry name" value="BLR3599 PROTEIN"/>
    <property type="match status" value="1"/>
</dbReference>
<name>A0A7M1NVP4_HAEPA</name>